<evidence type="ECO:0000313" key="2">
    <source>
        <dbReference type="EMBL" id="JAC85113.1"/>
    </source>
</evidence>
<dbReference type="PANTHER" id="PTHR12307:SF36">
    <property type="entry name" value="GLYCOGEN-BINDING SUBUNIT 76A"/>
    <property type="match status" value="1"/>
</dbReference>
<dbReference type="InterPro" id="IPR038175">
    <property type="entry name" value="CBM21_dom_sf"/>
</dbReference>
<dbReference type="GO" id="GO:0000164">
    <property type="term" value="C:protein phosphatase type 1 complex"/>
    <property type="evidence" value="ECO:0007669"/>
    <property type="project" value="TreeGrafter"/>
</dbReference>
<dbReference type="PANTHER" id="PTHR12307">
    <property type="entry name" value="PROTEIN PHOSPHATASE 1 REGULATORY SUBUNIT"/>
    <property type="match status" value="1"/>
</dbReference>
<organism evidence="2">
    <name type="scientific">Clytia hemisphaerica</name>
    <dbReference type="NCBI Taxonomy" id="252671"/>
    <lineage>
        <taxon>Eukaryota</taxon>
        <taxon>Metazoa</taxon>
        <taxon>Cnidaria</taxon>
        <taxon>Hydrozoa</taxon>
        <taxon>Hydroidolina</taxon>
        <taxon>Leptothecata</taxon>
        <taxon>Obeliida</taxon>
        <taxon>Clytiidae</taxon>
        <taxon>Clytia</taxon>
    </lineage>
</organism>
<dbReference type="Pfam" id="PF03370">
    <property type="entry name" value="CBM_21"/>
    <property type="match status" value="1"/>
</dbReference>
<name>A0A069DM67_9CNID</name>
<dbReference type="EMBL" id="GBGP01000070">
    <property type="protein sequence ID" value="JAC85113.1"/>
    <property type="molecule type" value="mRNA"/>
</dbReference>
<protein>
    <submittedName>
        <fullName evidence="2">Putative phosphatase regulatory protein</fullName>
    </submittedName>
</protein>
<accession>A0A069DM67</accession>
<dbReference type="PROSITE" id="PS51159">
    <property type="entry name" value="CBM21"/>
    <property type="match status" value="1"/>
</dbReference>
<proteinExistence type="evidence at transcript level"/>
<evidence type="ECO:0000259" key="1">
    <source>
        <dbReference type="PROSITE" id="PS51159"/>
    </source>
</evidence>
<dbReference type="GO" id="GO:0008157">
    <property type="term" value="F:protein phosphatase 1 binding"/>
    <property type="evidence" value="ECO:0007669"/>
    <property type="project" value="TreeGrafter"/>
</dbReference>
<dbReference type="InterPro" id="IPR050782">
    <property type="entry name" value="PP1_regulatory_subunit_3"/>
</dbReference>
<dbReference type="Gene3D" id="2.60.40.2440">
    <property type="entry name" value="Carbohydrate binding type-21 domain"/>
    <property type="match status" value="1"/>
</dbReference>
<sequence length="235" mass="26635">MRFSNTTIGCCAVDQKQTIGCYGGVGAGKDTASLIRCTYTRRFTVNIQQKTTSNDIFQLDPKKVHQKERKRVRFADDEGGLLCSVKIFEEKSFVYQPRLHTTPAFSKTNLTNYKTVYNETKLSLKNVCMVAYGLVGGSNLFGAIAVRNIAFRKDVKVRITLDGWKTSSDLPAKFVQQEFNGQIDRFFFMKPLGELDFDEVCNDIEFAVCFTVDGVEHWDNNSGLNYKYQSSNKCL</sequence>
<reference evidence="2" key="1">
    <citation type="journal article" date="2014" name="PLoS Genet.">
        <title>Differential Responses to Wnt and PCP Disruption Predict Expression and Developmental Function of Conserved and Novel Genes in a Cnidarian.</title>
        <authorList>
            <person name="Lapebie P."/>
            <person name="Ruggiero A."/>
            <person name="Barreau C."/>
            <person name="Chevalier S."/>
            <person name="Chang P."/>
            <person name="Dru P."/>
            <person name="Houliston E."/>
            <person name="Momose T."/>
        </authorList>
    </citation>
    <scope>NUCLEOTIDE SEQUENCE</scope>
</reference>
<feature type="domain" description="CBM21" evidence="1">
    <location>
        <begin position="119"/>
        <end position="229"/>
    </location>
</feature>
<dbReference type="AlphaFoldDB" id="A0A069DM67"/>
<dbReference type="InterPro" id="IPR005036">
    <property type="entry name" value="CBM21_dom"/>
</dbReference>